<dbReference type="Pfam" id="PF01863">
    <property type="entry name" value="YgjP-like"/>
    <property type="match status" value="1"/>
</dbReference>
<evidence type="ECO:0000313" key="2">
    <source>
        <dbReference type="EMBL" id="PZX62739.1"/>
    </source>
</evidence>
<proteinExistence type="predicted"/>
<dbReference type="InterPro" id="IPR053136">
    <property type="entry name" value="UTP_pyrophosphatase-like"/>
</dbReference>
<dbReference type="InterPro" id="IPR002725">
    <property type="entry name" value="YgjP-like_metallopeptidase"/>
</dbReference>
<dbReference type="Proteomes" id="UP000249720">
    <property type="component" value="Unassembled WGS sequence"/>
</dbReference>
<dbReference type="AlphaFoldDB" id="A0A2W7S725"/>
<protein>
    <recommendedName>
        <fullName evidence="1">YgjP-like metallopeptidase domain-containing protein</fullName>
    </recommendedName>
</protein>
<comment type="caution">
    <text evidence="2">The sequence shown here is derived from an EMBL/GenBank/DDBJ whole genome shotgun (WGS) entry which is preliminary data.</text>
</comment>
<dbReference type="OrthoDB" id="9811177at2"/>
<keyword evidence="3" id="KW-1185">Reference proteome</keyword>
<evidence type="ECO:0000259" key="1">
    <source>
        <dbReference type="Pfam" id="PF01863"/>
    </source>
</evidence>
<dbReference type="EMBL" id="QKZV01000004">
    <property type="protein sequence ID" value="PZX62739.1"/>
    <property type="molecule type" value="Genomic_DNA"/>
</dbReference>
<dbReference type="RefSeq" id="WP_111294726.1">
    <property type="nucleotide sequence ID" value="NZ_QKZV01000004.1"/>
</dbReference>
<feature type="domain" description="YgjP-like metallopeptidase" evidence="1">
    <location>
        <begin position="7"/>
        <end position="100"/>
    </location>
</feature>
<dbReference type="PANTHER" id="PTHR30399">
    <property type="entry name" value="UNCHARACTERIZED PROTEIN YGJP"/>
    <property type="match status" value="1"/>
</dbReference>
<organism evidence="2 3">
    <name type="scientific">Hydrotalea sandarakina</name>
    <dbReference type="NCBI Taxonomy" id="1004304"/>
    <lineage>
        <taxon>Bacteria</taxon>
        <taxon>Pseudomonadati</taxon>
        <taxon>Bacteroidota</taxon>
        <taxon>Chitinophagia</taxon>
        <taxon>Chitinophagales</taxon>
        <taxon>Chitinophagaceae</taxon>
        <taxon>Hydrotalea</taxon>
    </lineage>
</organism>
<dbReference type="Gene3D" id="3.30.2010.10">
    <property type="entry name" value="Metalloproteases ('zincins'), catalytic domain"/>
    <property type="match status" value="1"/>
</dbReference>
<dbReference type="PANTHER" id="PTHR30399:SF1">
    <property type="entry name" value="UTP PYROPHOSPHATASE"/>
    <property type="match status" value="1"/>
</dbReference>
<reference evidence="2 3" key="1">
    <citation type="submission" date="2018-06" db="EMBL/GenBank/DDBJ databases">
        <title>Genomic Encyclopedia of Archaeal and Bacterial Type Strains, Phase II (KMG-II): from individual species to whole genera.</title>
        <authorList>
            <person name="Goeker M."/>
        </authorList>
    </citation>
    <scope>NUCLEOTIDE SEQUENCE [LARGE SCALE GENOMIC DNA]</scope>
    <source>
        <strain evidence="2 3">DSM 23241</strain>
    </source>
</reference>
<gene>
    <name evidence="2" type="ORF">LX80_01433</name>
</gene>
<name>A0A2W7S725_9BACT</name>
<sequence length="145" mass="16832">MAKWTDKAEFKRAVYTYADKMKVKVKSLALRPMSNKWASCSTDGNLNFNKELLDLDKELGEYVIVHELLHFNVPNHGKLWKSLMTAYLGDYEKIELKLKQIARSQPNLQAHLKAAQAKAEPKLLKELAKPTQEMQSIHERHRNEK</sequence>
<evidence type="ECO:0000313" key="3">
    <source>
        <dbReference type="Proteomes" id="UP000249720"/>
    </source>
</evidence>
<dbReference type="CDD" id="cd07344">
    <property type="entry name" value="M48_yhfN_like"/>
    <property type="match status" value="1"/>
</dbReference>
<accession>A0A2W7S725</accession>